<dbReference type="Pfam" id="PF00586">
    <property type="entry name" value="AIRS"/>
    <property type="match status" value="1"/>
</dbReference>
<dbReference type="CDD" id="cd02197">
    <property type="entry name" value="HypE"/>
    <property type="match status" value="1"/>
</dbReference>
<dbReference type="NCBIfam" id="TIGR02124">
    <property type="entry name" value="hypE"/>
    <property type="match status" value="1"/>
</dbReference>
<dbReference type="AlphaFoldDB" id="A0A1D9P236"/>
<evidence type="ECO:0000256" key="1">
    <source>
        <dbReference type="ARBA" id="ARBA00006243"/>
    </source>
</evidence>
<dbReference type="Gene3D" id="3.90.650.10">
    <property type="entry name" value="PurM-like C-terminal domain"/>
    <property type="match status" value="1"/>
</dbReference>
<dbReference type="KEGG" id="bhu:bhn_I1391"/>
<dbReference type="PIRSF" id="PIRSF005644">
    <property type="entry name" value="Hdrgns_mtr_HypE"/>
    <property type="match status" value="1"/>
</dbReference>
<dbReference type="PANTHER" id="PTHR30303:SF0">
    <property type="entry name" value="CARBAMOYL DEHYDRATASE HYPE"/>
    <property type="match status" value="1"/>
</dbReference>
<dbReference type="EMBL" id="CP017831">
    <property type="protein sequence ID" value="AOZ96424.1"/>
    <property type="molecule type" value="Genomic_DNA"/>
</dbReference>
<evidence type="ECO:0000313" key="4">
    <source>
        <dbReference type="EMBL" id="AOZ96424.1"/>
    </source>
</evidence>
<organism evidence="4 5">
    <name type="scientific">Butyrivibrio hungatei</name>
    <dbReference type="NCBI Taxonomy" id="185008"/>
    <lineage>
        <taxon>Bacteria</taxon>
        <taxon>Bacillati</taxon>
        <taxon>Bacillota</taxon>
        <taxon>Clostridia</taxon>
        <taxon>Lachnospirales</taxon>
        <taxon>Lachnospiraceae</taxon>
        <taxon>Butyrivibrio</taxon>
    </lineage>
</organism>
<dbReference type="InterPro" id="IPR036921">
    <property type="entry name" value="PurM-like_N_sf"/>
</dbReference>
<dbReference type="Gene3D" id="3.30.1330.10">
    <property type="entry name" value="PurM-like, N-terminal domain"/>
    <property type="match status" value="1"/>
</dbReference>
<comment type="similarity">
    <text evidence="1">Belongs to the HypE family.</text>
</comment>
<gene>
    <name evidence="4" type="ORF">bhn_I1391</name>
</gene>
<evidence type="ECO:0000259" key="3">
    <source>
        <dbReference type="Pfam" id="PF02769"/>
    </source>
</evidence>
<dbReference type="Pfam" id="PF02769">
    <property type="entry name" value="AIRS_C"/>
    <property type="match status" value="1"/>
</dbReference>
<keyword evidence="5" id="KW-1185">Reference proteome</keyword>
<evidence type="ECO:0000259" key="2">
    <source>
        <dbReference type="Pfam" id="PF00586"/>
    </source>
</evidence>
<dbReference type="InterPro" id="IPR010918">
    <property type="entry name" value="PurM-like_C_dom"/>
</dbReference>
<name>A0A1D9P236_9FIRM</name>
<feature type="domain" description="PurM-like C-terminal" evidence="3">
    <location>
        <begin position="162"/>
        <end position="304"/>
    </location>
</feature>
<evidence type="ECO:0000313" key="5">
    <source>
        <dbReference type="Proteomes" id="UP000179284"/>
    </source>
</evidence>
<dbReference type="Proteomes" id="UP000179284">
    <property type="component" value="Chromosome I"/>
</dbReference>
<dbReference type="InterPro" id="IPR011854">
    <property type="entry name" value="HypE"/>
</dbReference>
<proteinExistence type="inferred from homology"/>
<feature type="domain" description="PurM-like N-terminal" evidence="2">
    <location>
        <begin position="35"/>
        <end position="146"/>
    </location>
</feature>
<dbReference type="InterPro" id="IPR016188">
    <property type="entry name" value="PurM-like_N"/>
</dbReference>
<dbReference type="PANTHER" id="PTHR30303">
    <property type="entry name" value="HYDROGENASE ISOENZYMES FORMATION PROTEIN HYPE"/>
    <property type="match status" value="1"/>
</dbReference>
<dbReference type="GO" id="GO:0051604">
    <property type="term" value="P:protein maturation"/>
    <property type="evidence" value="ECO:0007669"/>
    <property type="project" value="TreeGrafter"/>
</dbReference>
<dbReference type="SUPFAM" id="SSF55326">
    <property type="entry name" value="PurM N-terminal domain-like"/>
    <property type="match status" value="1"/>
</dbReference>
<accession>A0A1D9P236</accession>
<protein>
    <submittedName>
        <fullName evidence="4">Hydrogenase expression/formation protein HypE</fullName>
    </submittedName>
</protein>
<dbReference type="SUPFAM" id="SSF56042">
    <property type="entry name" value="PurM C-terminal domain-like"/>
    <property type="match status" value="1"/>
</dbReference>
<reference evidence="5" key="1">
    <citation type="submission" date="2016-10" db="EMBL/GenBank/DDBJ databases">
        <title>The complete genome sequence of the rumen bacterium Butyrivibrio hungatei MB2003.</title>
        <authorList>
            <person name="Palevich N."/>
            <person name="Kelly W.J."/>
            <person name="Leahy S.C."/>
            <person name="Altermann E."/>
            <person name="Rakonjac J."/>
            <person name="Attwood G.T."/>
        </authorList>
    </citation>
    <scope>NUCLEOTIDE SEQUENCE [LARGE SCALE GENOMIC DNA]</scope>
    <source>
        <strain evidence="5">MB2003</strain>
    </source>
</reference>
<dbReference type="OrthoDB" id="9801934at2"/>
<dbReference type="InterPro" id="IPR036676">
    <property type="entry name" value="PurM-like_C_sf"/>
</dbReference>
<sequence>MKVTMAHGSGGESTSKLIESVFAKHFHNEILDRLEDSAVVDGSSKIAVTTDSFVVTPIIFPGGDIGRLSVCGTVNDLLMSSSTPKYLTCGCILEEGLDLDVLDKIIESMAQTANEAGVKIITGDTKVIENKGGEPGLIINTSGVGFIRKDVEVPGPFNLKGGDKIIISGNLGDHHATILGARMGISNNICSDAAPLVEMVSKLLDNGIKVHAMRDVTRGGLGTVLNEFASSSKCQINLYEEALPVSDAVKDFCGILGLDVMYMGNEGKMVLSVAAEDADRAVSLIRSSKYGENATIIGDVVKVNDDDDIKGVILNTKIGGKRTIGLMYGEGLPRIC</sequence>